<dbReference type="Pfam" id="PF00038">
    <property type="entry name" value="Filament"/>
    <property type="match status" value="1"/>
</dbReference>
<evidence type="ECO:0000313" key="7">
    <source>
        <dbReference type="Proteomes" id="UP000812440"/>
    </source>
</evidence>
<sequence>MSFSTRSVSQSNVYGMLSSPGVNRARSLAGSAPSVRMSSARLTNSAAFGGAPAFEFGAINSNGKETMQNLNDRLANYLDRVRALEKVNHELEIKIREFYDKKAAAGTVDLSGYYDTINKLRSQIHNAVIDNARQLLQIDNAKLAVDDFKIKFESELAIRLGAENDIAGLRKALDDLTINKSDLELDIETLKEELIYLKRSHEEELAASRGKAGGTVNVELDSAPPVDLSKIMADIREEYEAMAEKNRQEVETWYRGQTENLNREVAVNNAALQTSRSEVTDLKRTLQSLEIELQSLINMKSALEGTLSETEYSYRAQLDKLQAMITSLELDLQNLRSDAERHSLEYKMLLDAKTRLEMEIATYRRLLEGEDTQYGYSQPETQKAVTIISKEQSSTSIKKVKTVIEEVVDGKVVSSTVEEVTQRS</sequence>
<comment type="caution">
    <text evidence="6">The sequence shown here is derived from an EMBL/GenBank/DDBJ whole genome shotgun (WGS) entry which is preliminary data.</text>
</comment>
<dbReference type="PANTHER" id="PTHR23239">
    <property type="entry name" value="INTERMEDIATE FILAMENT"/>
    <property type="match status" value="1"/>
</dbReference>
<dbReference type="PANTHER" id="PTHR23239:SF378">
    <property type="entry name" value="KERATIN, TYPE I CYTOSKELETAL 47 KDA"/>
    <property type="match status" value="1"/>
</dbReference>
<dbReference type="SMART" id="SM01391">
    <property type="entry name" value="Filament"/>
    <property type="match status" value="1"/>
</dbReference>
<name>A0A8T2JTR5_9PIPI</name>
<protein>
    <recommendedName>
        <fullName evidence="5">IF rod domain-containing protein</fullName>
    </recommendedName>
</protein>
<dbReference type="GO" id="GO:0030855">
    <property type="term" value="P:epithelial cell differentiation"/>
    <property type="evidence" value="ECO:0007669"/>
    <property type="project" value="TreeGrafter"/>
</dbReference>
<keyword evidence="7" id="KW-1185">Reference proteome</keyword>
<dbReference type="GO" id="GO:0005198">
    <property type="term" value="F:structural molecule activity"/>
    <property type="evidence" value="ECO:0007669"/>
    <property type="project" value="InterPro"/>
</dbReference>
<dbReference type="Gene3D" id="1.20.5.170">
    <property type="match status" value="1"/>
</dbReference>
<evidence type="ECO:0000256" key="4">
    <source>
        <dbReference type="SAM" id="Coils"/>
    </source>
</evidence>
<dbReference type="FunFam" id="1.20.5.170:FF:000002">
    <property type="entry name" value="Type I keratin KA11"/>
    <property type="match status" value="1"/>
</dbReference>
<dbReference type="GO" id="GO:0005882">
    <property type="term" value="C:intermediate filament"/>
    <property type="evidence" value="ECO:0007669"/>
    <property type="project" value="UniProtKB-KW"/>
</dbReference>
<accession>A0A8T2JTR5</accession>
<dbReference type="SUPFAM" id="SSF46579">
    <property type="entry name" value="Prefoldin"/>
    <property type="match status" value="1"/>
</dbReference>
<evidence type="ECO:0000259" key="5">
    <source>
        <dbReference type="PROSITE" id="PS51842"/>
    </source>
</evidence>
<reference evidence="6" key="1">
    <citation type="thesis" date="2020" institute="ProQuest LLC" country="789 East Eisenhower Parkway, Ann Arbor, MI, USA">
        <title>Comparative Genomics and Chromosome Evolution.</title>
        <authorList>
            <person name="Mudd A.B."/>
        </authorList>
    </citation>
    <scope>NUCLEOTIDE SEQUENCE</scope>
    <source>
        <strain evidence="6">Female2</strain>
        <tissue evidence="6">Blood</tissue>
    </source>
</reference>
<dbReference type="AlphaFoldDB" id="A0A8T2JTR5"/>
<dbReference type="SUPFAM" id="SSF64593">
    <property type="entry name" value="Intermediate filament protein, coiled coil region"/>
    <property type="match status" value="2"/>
</dbReference>
<feature type="domain" description="IF rod" evidence="5">
    <location>
        <begin position="63"/>
        <end position="374"/>
    </location>
</feature>
<feature type="coiled-coil region" evidence="4">
    <location>
        <begin position="60"/>
        <end position="101"/>
    </location>
</feature>
<dbReference type="InterPro" id="IPR039008">
    <property type="entry name" value="IF_rod_dom"/>
</dbReference>
<dbReference type="GO" id="GO:0045109">
    <property type="term" value="P:intermediate filament organization"/>
    <property type="evidence" value="ECO:0007669"/>
    <property type="project" value="TreeGrafter"/>
</dbReference>
<proteinExistence type="inferred from homology"/>
<dbReference type="FunFam" id="1.20.5.500:FF:000001">
    <property type="entry name" value="Type II keratin 23"/>
    <property type="match status" value="1"/>
</dbReference>
<dbReference type="PROSITE" id="PS00226">
    <property type="entry name" value="IF_ROD_1"/>
    <property type="match status" value="1"/>
</dbReference>
<keyword evidence="1 3" id="KW-0403">Intermediate filament</keyword>
<keyword evidence="2 4" id="KW-0175">Coiled coil</keyword>
<dbReference type="InterPro" id="IPR002957">
    <property type="entry name" value="Keratin_I"/>
</dbReference>
<evidence type="ECO:0000256" key="1">
    <source>
        <dbReference type="ARBA" id="ARBA00022754"/>
    </source>
</evidence>
<dbReference type="OrthoDB" id="2441647at2759"/>
<feature type="coiled-coil region" evidence="4">
    <location>
        <begin position="166"/>
        <end position="200"/>
    </location>
</feature>
<dbReference type="EMBL" id="JAACNH010000003">
    <property type="protein sequence ID" value="KAG8446697.1"/>
    <property type="molecule type" value="Genomic_DNA"/>
</dbReference>
<evidence type="ECO:0000256" key="3">
    <source>
        <dbReference type="RuleBase" id="RU000685"/>
    </source>
</evidence>
<comment type="similarity">
    <text evidence="3">Belongs to the intermediate filament family.</text>
</comment>
<feature type="coiled-coil region" evidence="4">
    <location>
        <begin position="232"/>
        <end position="352"/>
    </location>
</feature>
<dbReference type="PRINTS" id="PR01248">
    <property type="entry name" value="TYPE1KERATIN"/>
</dbReference>
<dbReference type="Gene3D" id="1.20.5.500">
    <property type="entry name" value="Single helix bin"/>
    <property type="match status" value="1"/>
</dbReference>
<evidence type="ECO:0000256" key="2">
    <source>
        <dbReference type="ARBA" id="ARBA00023054"/>
    </source>
</evidence>
<organism evidence="6 7">
    <name type="scientific">Hymenochirus boettgeri</name>
    <name type="common">Congo dwarf clawed frog</name>
    <dbReference type="NCBI Taxonomy" id="247094"/>
    <lineage>
        <taxon>Eukaryota</taxon>
        <taxon>Metazoa</taxon>
        <taxon>Chordata</taxon>
        <taxon>Craniata</taxon>
        <taxon>Vertebrata</taxon>
        <taxon>Euteleostomi</taxon>
        <taxon>Amphibia</taxon>
        <taxon>Batrachia</taxon>
        <taxon>Anura</taxon>
        <taxon>Pipoidea</taxon>
        <taxon>Pipidae</taxon>
        <taxon>Pipinae</taxon>
        <taxon>Hymenochirus</taxon>
    </lineage>
</organism>
<dbReference type="PROSITE" id="PS51842">
    <property type="entry name" value="IF_ROD_2"/>
    <property type="match status" value="1"/>
</dbReference>
<dbReference type="InterPro" id="IPR018039">
    <property type="entry name" value="IF_conserved"/>
</dbReference>
<dbReference type="Gene3D" id="1.20.5.1160">
    <property type="entry name" value="Vasodilator-stimulated phosphoprotein"/>
    <property type="match status" value="1"/>
</dbReference>
<gene>
    <name evidence="6" type="ORF">GDO86_014232</name>
</gene>
<dbReference type="Proteomes" id="UP000812440">
    <property type="component" value="Chromosome 8_10"/>
</dbReference>
<evidence type="ECO:0000313" key="6">
    <source>
        <dbReference type="EMBL" id="KAG8446697.1"/>
    </source>
</evidence>